<organism evidence="2 3">
    <name type="scientific">Chitinophaga terrae</name>
    <name type="common">ex Kim and Jung 2007</name>
    <dbReference type="NCBI Taxonomy" id="408074"/>
    <lineage>
        <taxon>Bacteria</taxon>
        <taxon>Pseudomonadati</taxon>
        <taxon>Bacteroidota</taxon>
        <taxon>Chitinophagia</taxon>
        <taxon>Chitinophagales</taxon>
        <taxon>Chitinophagaceae</taxon>
        <taxon>Chitinophaga</taxon>
    </lineage>
</organism>
<dbReference type="PANTHER" id="PTHR33990">
    <property type="entry name" value="PROTEIN YJDN-RELATED"/>
    <property type="match status" value="1"/>
</dbReference>
<dbReference type="STRING" id="408074.SAMN05660909_01729"/>
<evidence type="ECO:0000313" key="3">
    <source>
        <dbReference type="Proteomes" id="UP000199656"/>
    </source>
</evidence>
<evidence type="ECO:0000313" key="2">
    <source>
        <dbReference type="EMBL" id="SEA38466.1"/>
    </source>
</evidence>
<dbReference type="Gene3D" id="3.10.180.10">
    <property type="entry name" value="2,3-Dihydroxybiphenyl 1,2-Dioxygenase, domain 1"/>
    <property type="match status" value="1"/>
</dbReference>
<accession>A0A1H4ARH0</accession>
<sequence>MSCIYTYFTFNGNCRQALSFYKSCLGGELVLQTVADSPMSDELPDYMQDFVLHGCLTNDALVIAGTDMVPDAGLTSGNSVSLYLNCSSASEAKVYYKKLSVNGTVTYPLQPTHWGALFGTLTDQYGHHWLINFEGEKR</sequence>
<name>A0A1H4ARH0_9BACT</name>
<dbReference type="Pfam" id="PF06983">
    <property type="entry name" value="3-dmu-9_3-mt"/>
    <property type="match status" value="1"/>
</dbReference>
<dbReference type="AlphaFoldDB" id="A0A1H4ARH0"/>
<dbReference type="InterPro" id="IPR029068">
    <property type="entry name" value="Glyas_Bleomycin-R_OHBP_Dase"/>
</dbReference>
<proteinExistence type="predicted"/>
<evidence type="ECO:0000259" key="1">
    <source>
        <dbReference type="Pfam" id="PF06983"/>
    </source>
</evidence>
<keyword evidence="3" id="KW-1185">Reference proteome</keyword>
<dbReference type="RefSeq" id="WP_089760651.1">
    <property type="nucleotide sequence ID" value="NZ_BKAT01000009.1"/>
</dbReference>
<dbReference type="SUPFAM" id="SSF54593">
    <property type="entry name" value="Glyoxalase/Bleomycin resistance protein/Dihydroxybiphenyl dioxygenase"/>
    <property type="match status" value="1"/>
</dbReference>
<protein>
    <submittedName>
        <fullName evidence="2">PhnB protein</fullName>
    </submittedName>
</protein>
<dbReference type="EMBL" id="FNRL01000006">
    <property type="protein sequence ID" value="SEA38466.1"/>
    <property type="molecule type" value="Genomic_DNA"/>
</dbReference>
<dbReference type="OrthoDB" id="9795306at2"/>
<reference evidence="3" key="1">
    <citation type="submission" date="2016-10" db="EMBL/GenBank/DDBJ databases">
        <authorList>
            <person name="Varghese N."/>
            <person name="Submissions S."/>
        </authorList>
    </citation>
    <scope>NUCLEOTIDE SEQUENCE [LARGE SCALE GENOMIC DNA]</scope>
    <source>
        <strain evidence="3">DSM 23920</strain>
    </source>
</reference>
<dbReference type="CDD" id="cd06588">
    <property type="entry name" value="PhnB_like"/>
    <property type="match status" value="1"/>
</dbReference>
<gene>
    <name evidence="2" type="ORF">SAMN05660909_01729</name>
</gene>
<dbReference type="PANTHER" id="PTHR33990:SF1">
    <property type="entry name" value="PROTEIN YJDN"/>
    <property type="match status" value="1"/>
</dbReference>
<dbReference type="Proteomes" id="UP000199656">
    <property type="component" value="Unassembled WGS sequence"/>
</dbReference>
<feature type="domain" description="PhnB-like" evidence="1">
    <location>
        <begin position="4"/>
        <end position="131"/>
    </location>
</feature>
<dbReference type="InterPro" id="IPR028973">
    <property type="entry name" value="PhnB-like"/>
</dbReference>